<dbReference type="KEGG" id="swp:swp_0698"/>
<sequence>MTPITTFNKRDVAKYTLQHSSVVLFTAEFN</sequence>
<organism evidence="1 2">
    <name type="scientific">Shewanella piezotolerans (strain WP3 / JCM 13877)</name>
    <dbReference type="NCBI Taxonomy" id="225849"/>
    <lineage>
        <taxon>Bacteria</taxon>
        <taxon>Pseudomonadati</taxon>
        <taxon>Pseudomonadota</taxon>
        <taxon>Gammaproteobacteria</taxon>
        <taxon>Alteromonadales</taxon>
        <taxon>Shewanellaceae</taxon>
        <taxon>Shewanella</taxon>
    </lineage>
</organism>
<accession>B8CIN9</accession>
<evidence type="ECO:0000313" key="1">
    <source>
        <dbReference type="EMBL" id="ACJ27515.1"/>
    </source>
</evidence>
<dbReference type="AlphaFoldDB" id="B8CIN9"/>
<proteinExistence type="predicted"/>
<dbReference type="HOGENOM" id="CLU_3405380_0_0_6"/>
<dbReference type="EMBL" id="CP000472">
    <property type="protein sequence ID" value="ACJ27515.1"/>
    <property type="molecule type" value="Genomic_DNA"/>
</dbReference>
<dbReference type="Proteomes" id="UP000000753">
    <property type="component" value="Chromosome"/>
</dbReference>
<protein>
    <submittedName>
        <fullName evidence="1">Uncharacterized protein</fullName>
    </submittedName>
</protein>
<gene>
    <name evidence="1" type="ordered locus">swp_0698</name>
</gene>
<evidence type="ECO:0000313" key="2">
    <source>
        <dbReference type="Proteomes" id="UP000000753"/>
    </source>
</evidence>
<reference evidence="1 2" key="1">
    <citation type="journal article" date="2008" name="PLoS ONE">
        <title>Environmental adaptation: genomic analysis of the piezotolerant and psychrotolerant deep-sea iron reducing bacterium Shewanella piezotolerans WP3.</title>
        <authorList>
            <person name="Wang F."/>
            <person name="Wang J."/>
            <person name="Jian H."/>
            <person name="Zhang B."/>
            <person name="Li S."/>
            <person name="Wang F."/>
            <person name="Zeng X."/>
            <person name="Gao L."/>
            <person name="Bartlett D.H."/>
            <person name="Yu J."/>
            <person name="Hu S."/>
            <person name="Xiao X."/>
        </authorList>
    </citation>
    <scope>NUCLEOTIDE SEQUENCE [LARGE SCALE GENOMIC DNA]</scope>
    <source>
        <strain evidence="2">WP3 / JCM 13877</strain>
    </source>
</reference>
<keyword evidence="2" id="KW-1185">Reference proteome</keyword>
<name>B8CIN9_SHEPW</name>